<sequence>MLNRIVRLPIPARNSLSLTEFANRLFCGHLLVNHRVVDTFKSKLNLLYKNQQN</sequence>
<dbReference type="EMBL" id="FOVG01000003">
    <property type="protein sequence ID" value="SFO13056.1"/>
    <property type="molecule type" value="Genomic_DNA"/>
</dbReference>
<dbReference type="AlphaFoldDB" id="A0A1I5ENX6"/>
<dbReference type="Proteomes" id="UP000198968">
    <property type="component" value="Unassembled WGS sequence"/>
</dbReference>
<organism evidence="1 2">
    <name type="scientific">Candidatus Pantoea varia</name>
    <dbReference type="NCBI Taxonomy" id="1881036"/>
    <lineage>
        <taxon>Bacteria</taxon>
        <taxon>Pseudomonadati</taxon>
        <taxon>Pseudomonadota</taxon>
        <taxon>Gammaproteobacteria</taxon>
        <taxon>Enterobacterales</taxon>
        <taxon>Erwiniaceae</taxon>
        <taxon>Pantoea</taxon>
    </lineage>
</organism>
<protein>
    <submittedName>
        <fullName evidence="1">Uncharacterized protein</fullName>
    </submittedName>
</protein>
<accession>A0A1I5ENX6</accession>
<keyword evidence="2" id="KW-1185">Reference proteome</keyword>
<name>A0A1I5ENX6_9GAMM</name>
<evidence type="ECO:0000313" key="2">
    <source>
        <dbReference type="Proteomes" id="UP000198968"/>
    </source>
</evidence>
<proteinExistence type="predicted"/>
<evidence type="ECO:0000313" key="1">
    <source>
        <dbReference type="EMBL" id="SFO13056.1"/>
    </source>
</evidence>
<gene>
    <name evidence="1" type="ORF">SAMN05428971_3031</name>
</gene>
<reference evidence="2" key="1">
    <citation type="submission" date="2016-10" db="EMBL/GenBank/DDBJ databases">
        <authorList>
            <person name="Varghese N."/>
            <person name="Submissions S."/>
        </authorList>
    </citation>
    <scope>NUCLEOTIDE SEQUENCE [LARGE SCALE GENOMIC DNA]</scope>
    <source>
        <strain evidence="2">OV426</strain>
    </source>
</reference>